<dbReference type="AlphaFoldDB" id="A0A1T4WSY4"/>
<gene>
    <name evidence="7" type="ORF">SAMN02745702_02647</name>
</gene>
<accession>A0A1T4WSY4</accession>
<dbReference type="CDD" id="cd11646">
    <property type="entry name" value="Precorrin_3B_C17_MT"/>
    <property type="match status" value="1"/>
</dbReference>
<dbReference type="InterPro" id="IPR014777">
    <property type="entry name" value="4pyrrole_Mease_sub1"/>
</dbReference>
<dbReference type="STRING" id="1121442.SAMN02745702_02647"/>
<evidence type="ECO:0000256" key="2">
    <source>
        <dbReference type="ARBA" id="ARBA00022573"/>
    </source>
</evidence>
<keyword evidence="4 7" id="KW-0808">Transferase</keyword>
<name>A0A1T4WSY4_9BACT</name>
<dbReference type="UniPathway" id="UPA00148"/>
<keyword evidence="2" id="KW-0169">Cobalamin biosynthesis</keyword>
<keyword evidence="8" id="KW-1185">Reference proteome</keyword>
<evidence type="ECO:0000313" key="8">
    <source>
        <dbReference type="Proteomes" id="UP000189733"/>
    </source>
</evidence>
<keyword evidence="3 7" id="KW-0489">Methyltransferase</keyword>
<dbReference type="NCBIfam" id="TIGR01466">
    <property type="entry name" value="cobJ_cbiH"/>
    <property type="match status" value="1"/>
</dbReference>
<evidence type="ECO:0000313" key="7">
    <source>
        <dbReference type="EMBL" id="SKA80389.1"/>
    </source>
</evidence>
<evidence type="ECO:0000256" key="3">
    <source>
        <dbReference type="ARBA" id="ARBA00022603"/>
    </source>
</evidence>
<dbReference type="InterPro" id="IPR006363">
    <property type="entry name" value="Cbl_synth_CobJ/CibH_dom"/>
</dbReference>
<dbReference type="Gene3D" id="3.40.1010.10">
    <property type="entry name" value="Cobalt-precorrin-4 Transmethylase, Domain 1"/>
    <property type="match status" value="1"/>
</dbReference>
<dbReference type="Pfam" id="PF00590">
    <property type="entry name" value="TP_methylase"/>
    <property type="match status" value="1"/>
</dbReference>
<dbReference type="GO" id="GO:0009236">
    <property type="term" value="P:cobalamin biosynthetic process"/>
    <property type="evidence" value="ECO:0007669"/>
    <property type="project" value="UniProtKB-UniPathway"/>
</dbReference>
<dbReference type="Proteomes" id="UP000189733">
    <property type="component" value="Unassembled WGS sequence"/>
</dbReference>
<dbReference type="SUPFAM" id="SSF53790">
    <property type="entry name" value="Tetrapyrrole methylase"/>
    <property type="match status" value="1"/>
</dbReference>
<protein>
    <submittedName>
        <fullName evidence="7">Precorrin-3B C17-methyltransferase</fullName>
    </submittedName>
</protein>
<dbReference type="PANTHER" id="PTHR47036">
    <property type="entry name" value="COBALT-FACTOR III C(17)-METHYLTRANSFERASE-RELATED"/>
    <property type="match status" value="1"/>
</dbReference>
<sequence>MLVGYGTYMDLVPDALKQGKDHIVTGMKKELDRVNAAVDAACEGRDTVVISSGDSGIYGMSGLVLEVLEKRELLDDVTLNVIPGIPALAAGAALLGAPLMHDFAVISMSDLLTPWERIESRVSHAAAADFSLVIYNPRSKRRDWQLPKALELVREHRSPETPIGIVTSAFREKQQIQVTTLGEVKPEDIGMLSIVFIGNSQTRKVGNRILTPRGYADKYAMGK</sequence>
<dbReference type="GO" id="GO:0032259">
    <property type="term" value="P:methylation"/>
    <property type="evidence" value="ECO:0007669"/>
    <property type="project" value="UniProtKB-KW"/>
</dbReference>
<dbReference type="InterPro" id="IPR035996">
    <property type="entry name" value="4pyrrol_Methylase_sf"/>
</dbReference>
<evidence type="ECO:0000256" key="1">
    <source>
        <dbReference type="ARBA" id="ARBA00004953"/>
    </source>
</evidence>
<feature type="domain" description="Tetrapyrrole methylase" evidence="6">
    <location>
        <begin position="31"/>
        <end position="184"/>
    </location>
</feature>
<keyword evidence="5" id="KW-0949">S-adenosyl-L-methionine</keyword>
<dbReference type="Gene3D" id="3.30.950.10">
    <property type="entry name" value="Methyltransferase, Cobalt-precorrin-4 Transmethylase, Domain 2"/>
    <property type="match status" value="1"/>
</dbReference>
<dbReference type="InterPro" id="IPR051810">
    <property type="entry name" value="Precorrin_MeTrfase"/>
</dbReference>
<organism evidence="7 8">
    <name type="scientific">Desulfobaculum bizertense DSM 18034</name>
    <dbReference type="NCBI Taxonomy" id="1121442"/>
    <lineage>
        <taxon>Bacteria</taxon>
        <taxon>Pseudomonadati</taxon>
        <taxon>Thermodesulfobacteriota</taxon>
        <taxon>Desulfovibrionia</taxon>
        <taxon>Desulfovibrionales</taxon>
        <taxon>Desulfovibrionaceae</taxon>
        <taxon>Desulfobaculum</taxon>
    </lineage>
</organism>
<dbReference type="EMBL" id="FUYA01000010">
    <property type="protein sequence ID" value="SKA80389.1"/>
    <property type="molecule type" value="Genomic_DNA"/>
</dbReference>
<comment type="pathway">
    <text evidence="1">Cofactor biosynthesis; adenosylcobalamin biosynthesis.</text>
</comment>
<evidence type="ECO:0000256" key="4">
    <source>
        <dbReference type="ARBA" id="ARBA00022679"/>
    </source>
</evidence>
<evidence type="ECO:0000256" key="5">
    <source>
        <dbReference type="ARBA" id="ARBA00022691"/>
    </source>
</evidence>
<dbReference type="InterPro" id="IPR014776">
    <property type="entry name" value="4pyrrole_Mease_sub2"/>
</dbReference>
<dbReference type="GO" id="GO:0008168">
    <property type="term" value="F:methyltransferase activity"/>
    <property type="evidence" value="ECO:0007669"/>
    <property type="project" value="UniProtKB-KW"/>
</dbReference>
<proteinExistence type="predicted"/>
<evidence type="ECO:0000259" key="6">
    <source>
        <dbReference type="Pfam" id="PF00590"/>
    </source>
</evidence>
<dbReference type="PANTHER" id="PTHR47036:SF1">
    <property type="entry name" value="COBALT-FACTOR III C(17)-METHYLTRANSFERASE-RELATED"/>
    <property type="match status" value="1"/>
</dbReference>
<dbReference type="InterPro" id="IPR000878">
    <property type="entry name" value="4pyrrol_Mease"/>
</dbReference>
<reference evidence="7 8" key="1">
    <citation type="submission" date="2017-02" db="EMBL/GenBank/DDBJ databases">
        <authorList>
            <person name="Peterson S.W."/>
        </authorList>
    </citation>
    <scope>NUCLEOTIDE SEQUENCE [LARGE SCALE GENOMIC DNA]</scope>
    <source>
        <strain evidence="7 8">DSM 18034</strain>
    </source>
</reference>